<dbReference type="EMBL" id="FOSN01000011">
    <property type="protein sequence ID" value="SFK58107.1"/>
    <property type="molecule type" value="Genomic_DNA"/>
</dbReference>
<gene>
    <name evidence="1" type="ORF">SAMN05444581_11121</name>
</gene>
<proteinExistence type="predicted"/>
<organism evidence="1 2">
    <name type="scientific">Methylocapsa palsarum</name>
    <dbReference type="NCBI Taxonomy" id="1612308"/>
    <lineage>
        <taxon>Bacteria</taxon>
        <taxon>Pseudomonadati</taxon>
        <taxon>Pseudomonadota</taxon>
        <taxon>Alphaproteobacteria</taxon>
        <taxon>Hyphomicrobiales</taxon>
        <taxon>Beijerinckiaceae</taxon>
        <taxon>Methylocapsa</taxon>
    </lineage>
</organism>
<dbReference type="AlphaFoldDB" id="A0A1I4AQ95"/>
<evidence type="ECO:0000313" key="1">
    <source>
        <dbReference type="EMBL" id="SFK58107.1"/>
    </source>
</evidence>
<dbReference type="Proteomes" id="UP000198755">
    <property type="component" value="Unassembled WGS sequence"/>
</dbReference>
<dbReference type="STRING" id="1612308.SAMN05444581_11121"/>
<protein>
    <submittedName>
        <fullName evidence="1">Uncharacterized protein</fullName>
    </submittedName>
</protein>
<name>A0A1I4AQ95_9HYPH</name>
<keyword evidence="2" id="KW-1185">Reference proteome</keyword>
<reference evidence="1 2" key="1">
    <citation type="submission" date="2016-10" db="EMBL/GenBank/DDBJ databases">
        <authorList>
            <person name="de Groot N.N."/>
        </authorList>
    </citation>
    <scope>NUCLEOTIDE SEQUENCE [LARGE SCALE GENOMIC DNA]</scope>
    <source>
        <strain evidence="1 2">NE2</strain>
    </source>
</reference>
<accession>A0A1I4AQ95</accession>
<evidence type="ECO:0000313" key="2">
    <source>
        <dbReference type="Proteomes" id="UP000198755"/>
    </source>
</evidence>
<sequence>MADCVGLKRFKSRRMLQAKHPLLCERSCSCKGPAPDVLGPLPQKFQLFHKWEGMY</sequence>